<dbReference type="SUPFAM" id="SSF48726">
    <property type="entry name" value="Immunoglobulin"/>
    <property type="match status" value="5"/>
</dbReference>
<accession>A0AB34HJX3</accession>
<evidence type="ECO:0000259" key="4">
    <source>
        <dbReference type="PROSITE" id="PS50835"/>
    </source>
</evidence>
<dbReference type="Gene3D" id="2.60.40.10">
    <property type="entry name" value="Immunoglobulins"/>
    <property type="match status" value="6"/>
</dbReference>
<dbReference type="GO" id="GO:0098632">
    <property type="term" value="F:cell-cell adhesion mediator activity"/>
    <property type="evidence" value="ECO:0007669"/>
    <property type="project" value="TreeGrafter"/>
</dbReference>
<sequence length="675" mass="71166">MAQEEGKGDAPQLTELPQDVTVELGRSALLACRATGHPPPMVTWRRGDGQPLGPGQGSRSGRPDSGVLFFESVIPEDQAPYVCEAQNVFGKVQAEAHLLVTGHAPPQIASSASTVRVLERQPVSLPCIILAGRPRPERRWLKAGRPLPPGSQHSVRADGSLHLDQALLEDAGRYTCLVSNSAGSQHRDVELVVQASGVPTPTVTWTKETNALASRDPHYNVSKDGTLVITRPSAQDAGAYVCTATNAVGFSSQEMQLSVNTKPRILVNGSRDADKPLRVTAKASDEVTLDCEAQGSPPPLVTWAKDSLPVPPVTDRQGCRGGGGGSRQEGLKLLGPLTLEEWDCGEGAALAGDISPGGAFEKFQMEAVSEQPAPAHLNAAGVLGLGWRSAAPIRAPFGVSATQVVGSDPTLAQQTSAQHVFACGGRLLSVVRLRAVGEGQPLVGSVLQGVLFIHTTASAQEALLTHTCAKRWEHGSNHLGNLATPFTELSDSDRHRLLPSGSLHLAQAQVSDSGLYECTASNPAGSAARYYILRVQVPPQVQQGPQVLKALVGEALDLNCVAEGNPEPQLTWSKDGVALRGGGPEGSVHFMAIRTSDAGTYRCEASSSAGLDAWELELRVLAPEAVSGRFHQPWGGSVLGVGCRRREVVIGEQRASFSRFPAAQPSASHLHSLTL</sequence>
<dbReference type="FunFam" id="2.60.40.10:FF:001751">
    <property type="entry name" value="HMCN2 isoform 3"/>
    <property type="match status" value="1"/>
</dbReference>
<organism evidence="5 6">
    <name type="scientific">Eschrichtius robustus</name>
    <name type="common">California gray whale</name>
    <name type="synonym">Eschrichtius gibbosus</name>
    <dbReference type="NCBI Taxonomy" id="9764"/>
    <lineage>
        <taxon>Eukaryota</taxon>
        <taxon>Metazoa</taxon>
        <taxon>Chordata</taxon>
        <taxon>Craniata</taxon>
        <taxon>Vertebrata</taxon>
        <taxon>Euteleostomi</taxon>
        <taxon>Mammalia</taxon>
        <taxon>Eutheria</taxon>
        <taxon>Laurasiatheria</taxon>
        <taxon>Artiodactyla</taxon>
        <taxon>Whippomorpha</taxon>
        <taxon>Cetacea</taxon>
        <taxon>Mysticeti</taxon>
        <taxon>Eschrichtiidae</taxon>
        <taxon>Eschrichtius</taxon>
    </lineage>
</organism>
<dbReference type="GO" id="GO:0070593">
    <property type="term" value="P:dendrite self-avoidance"/>
    <property type="evidence" value="ECO:0007669"/>
    <property type="project" value="TreeGrafter"/>
</dbReference>
<dbReference type="InterPro" id="IPR036179">
    <property type="entry name" value="Ig-like_dom_sf"/>
</dbReference>
<dbReference type="PANTHER" id="PTHR10075">
    <property type="entry name" value="BASIGIN RELATED"/>
    <property type="match status" value="1"/>
</dbReference>
<dbReference type="PANTHER" id="PTHR10075:SF103">
    <property type="entry name" value="ROUNDABOUT HOMOLOG 4"/>
    <property type="match status" value="1"/>
</dbReference>
<dbReference type="InterPro" id="IPR013783">
    <property type="entry name" value="Ig-like_fold"/>
</dbReference>
<feature type="domain" description="Ig-like" evidence="4">
    <location>
        <begin position="539"/>
        <end position="619"/>
    </location>
</feature>
<keyword evidence="2" id="KW-0393">Immunoglobulin domain</keyword>
<dbReference type="GO" id="GO:0007411">
    <property type="term" value="P:axon guidance"/>
    <property type="evidence" value="ECO:0007669"/>
    <property type="project" value="TreeGrafter"/>
</dbReference>
<feature type="region of interest" description="Disordered" evidence="3">
    <location>
        <begin position="37"/>
        <end position="64"/>
    </location>
</feature>
<dbReference type="SMART" id="SM00409">
    <property type="entry name" value="IG"/>
    <property type="match status" value="5"/>
</dbReference>
<reference evidence="5 6" key="1">
    <citation type="submission" date="2022-11" db="EMBL/GenBank/DDBJ databases">
        <title>Whole genome sequence of Eschrichtius robustus ER-17-0199.</title>
        <authorList>
            <person name="Bruniche-Olsen A."/>
            <person name="Black A.N."/>
            <person name="Fields C.J."/>
            <person name="Walden K."/>
            <person name="Dewoody J.A."/>
        </authorList>
    </citation>
    <scope>NUCLEOTIDE SEQUENCE [LARGE SCALE GENOMIC DNA]</scope>
    <source>
        <strain evidence="5">ER-17-0199</strain>
        <tissue evidence="5">Blubber</tissue>
    </source>
</reference>
<feature type="domain" description="Ig-like" evidence="4">
    <location>
        <begin position="263"/>
        <end position="307"/>
    </location>
</feature>
<keyword evidence="1" id="KW-1015">Disulfide bond</keyword>
<dbReference type="InterPro" id="IPR003599">
    <property type="entry name" value="Ig_sub"/>
</dbReference>
<evidence type="ECO:0000313" key="6">
    <source>
        <dbReference type="Proteomes" id="UP001159641"/>
    </source>
</evidence>
<dbReference type="Pfam" id="PF13927">
    <property type="entry name" value="Ig_3"/>
    <property type="match status" value="2"/>
</dbReference>
<dbReference type="GO" id="GO:0007156">
    <property type="term" value="P:homophilic cell adhesion via plasma membrane adhesion molecules"/>
    <property type="evidence" value="ECO:0007669"/>
    <property type="project" value="TreeGrafter"/>
</dbReference>
<dbReference type="FunFam" id="2.60.40.10:FF:000032">
    <property type="entry name" value="palladin isoform X1"/>
    <property type="match status" value="1"/>
</dbReference>
<evidence type="ECO:0000256" key="2">
    <source>
        <dbReference type="ARBA" id="ARBA00023319"/>
    </source>
</evidence>
<comment type="caution">
    <text evidence="5">The sequence shown here is derived from an EMBL/GenBank/DDBJ whole genome shotgun (WGS) entry which is preliminary data.</text>
</comment>
<dbReference type="PROSITE" id="PS50835">
    <property type="entry name" value="IG_LIKE"/>
    <property type="match status" value="5"/>
</dbReference>
<proteinExistence type="predicted"/>
<dbReference type="InterPro" id="IPR007110">
    <property type="entry name" value="Ig-like_dom"/>
</dbReference>
<evidence type="ECO:0000313" key="5">
    <source>
        <dbReference type="EMBL" id="KAJ8792458.1"/>
    </source>
</evidence>
<feature type="domain" description="Ig-like" evidence="4">
    <location>
        <begin position="199"/>
        <end position="258"/>
    </location>
</feature>
<evidence type="ECO:0000256" key="1">
    <source>
        <dbReference type="ARBA" id="ARBA00023157"/>
    </source>
</evidence>
<dbReference type="GO" id="GO:0005886">
    <property type="term" value="C:plasma membrane"/>
    <property type="evidence" value="ECO:0007669"/>
    <property type="project" value="TreeGrafter"/>
</dbReference>
<dbReference type="Pfam" id="PF07679">
    <property type="entry name" value="I-set"/>
    <property type="match status" value="2"/>
</dbReference>
<protein>
    <recommendedName>
        <fullName evidence="4">Ig-like domain-containing protein</fullName>
    </recommendedName>
</protein>
<dbReference type="CDD" id="cd00096">
    <property type="entry name" value="Ig"/>
    <property type="match status" value="2"/>
</dbReference>
<gene>
    <name evidence="5" type="ORF">J1605_019677</name>
</gene>
<feature type="domain" description="Ig-like" evidence="4">
    <location>
        <begin position="11"/>
        <end position="101"/>
    </location>
</feature>
<feature type="domain" description="Ig-like" evidence="4">
    <location>
        <begin position="106"/>
        <end position="192"/>
    </location>
</feature>
<dbReference type="EMBL" id="JAIQCJ010001090">
    <property type="protein sequence ID" value="KAJ8792458.1"/>
    <property type="molecule type" value="Genomic_DNA"/>
</dbReference>
<evidence type="ECO:0000256" key="3">
    <source>
        <dbReference type="SAM" id="MobiDB-lite"/>
    </source>
</evidence>
<dbReference type="Proteomes" id="UP001159641">
    <property type="component" value="Unassembled WGS sequence"/>
</dbReference>
<dbReference type="FunFam" id="2.60.40.10:FF:000890">
    <property type="entry name" value="Hemicentin 1"/>
    <property type="match status" value="1"/>
</dbReference>
<dbReference type="SMART" id="SM00408">
    <property type="entry name" value="IGc2"/>
    <property type="match status" value="5"/>
</dbReference>
<dbReference type="InterPro" id="IPR013098">
    <property type="entry name" value="Ig_I-set"/>
</dbReference>
<keyword evidence="6" id="KW-1185">Reference proteome</keyword>
<dbReference type="InterPro" id="IPR003598">
    <property type="entry name" value="Ig_sub2"/>
</dbReference>
<dbReference type="AlphaFoldDB" id="A0AB34HJX3"/>
<dbReference type="GO" id="GO:0030424">
    <property type="term" value="C:axon"/>
    <property type="evidence" value="ECO:0007669"/>
    <property type="project" value="TreeGrafter"/>
</dbReference>
<name>A0AB34HJX3_ESCRO</name>